<organism evidence="4">
    <name type="scientific">Ixodes ricinus</name>
    <name type="common">Common tick</name>
    <name type="synonym">Acarus ricinus</name>
    <dbReference type="NCBI Taxonomy" id="34613"/>
    <lineage>
        <taxon>Eukaryota</taxon>
        <taxon>Metazoa</taxon>
        <taxon>Ecdysozoa</taxon>
        <taxon>Arthropoda</taxon>
        <taxon>Chelicerata</taxon>
        <taxon>Arachnida</taxon>
        <taxon>Acari</taxon>
        <taxon>Parasitiformes</taxon>
        <taxon>Ixodida</taxon>
        <taxon>Ixodoidea</taxon>
        <taxon>Ixodidae</taxon>
        <taxon>Ixodinae</taxon>
        <taxon>Ixodes</taxon>
    </lineage>
</organism>
<evidence type="ECO:0000256" key="1">
    <source>
        <dbReference type="ARBA" id="ARBA00022614"/>
    </source>
</evidence>
<protein>
    <submittedName>
        <fullName evidence="4">Putative membrane glycoprotein lig-1</fullName>
    </submittedName>
</protein>
<keyword evidence="2" id="KW-0677">Repeat</keyword>
<reference evidence="4" key="1">
    <citation type="submission" date="2016-02" db="EMBL/GenBank/DDBJ databases">
        <title>RNAseq analyses of the midgut from blood- or serum-fed Ixodes ricinus ticks.</title>
        <authorList>
            <person name="Perner J."/>
            <person name="Provaznik J."/>
            <person name="Schrenkova J."/>
            <person name="Urbanova V."/>
            <person name="Ribeiro J.M."/>
            <person name="Kopacek P."/>
        </authorList>
    </citation>
    <scope>NUCLEOTIDE SEQUENCE</scope>
    <source>
        <tissue evidence="4">Gut</tissue>
    </source>
</reference>
<dbReference type="InterPro" id="IPR001611">
    <property type="entry name" value="Leu-rich_rpt"/>
</dbReference>
<dbReference type="InterPro" id="IPR026906">
    <property type="entry name" value="LRR_5"/>
</dbReference>
<keyword evidence="1" id="KW-0433">Leucine-rich repeat</keyword>
<sequence>MVFSRYTLILAAWSVALTAGQTNPCPPPGTISPCTCDYSGINCMKAKTTKSLQKAFGVAGPNEHRGLWIQRTPVPSLPVGVFGNFKFAKAYIDLNKNLTSFSLEALANSKDTLEELSLFGNGLSRIDYDILAKFASLETLNLAQNKITTIPMDAFKNANLGTLVLSKNPIEKIGAFAFAGLPSLDTLKMKETRIKSLDANSMSIFPHNPELKIQIDSGRIESIHPMAFEKTFPLELTLSYNDLTSFPRDVFNPIIVGALQNVLKGLVSSLPKVLTRGNRFNCRGCDNKWLLRLASNTAMHRILSDFSCEDGTRLYNLTSSVIGC</sequence>
<dbReference type="InterPro" id="IPR032675">
    <property type="entry name" value="LRR_dom_sf"/>
</dbReference>
<evidence type="ECO:0000313" key="4">
    <source>
        <dbReference type="EMBL" id="JAP74810.1"/>
    </source>
</evidence>
<accession>A0A131Y8Q7</accession>
<dbReference type="SUPFAM" id="SSF52058">
    <property type="entry name" value="L domain-like"/>
    <property type="match status" value="1"/>
</dbReference>
<feature type="signal peptide" evidence="3">
    <location>
        <begin position="1"/>
        <end position="20"/>
    </location>
</feature>
<evidence type="ECO:0000256" key="3">
    <source>
        <dbReference type="SAM" id="SignalP"/>
    </source>
</evidence>
<dbReference type="EMBL" id="GEFM01000986">
    <property type="protein sequence ID" value="JAP74810.1"/>
    <property type="molecule type" value="mRNA"/>
</dbReference>
<dbReference type="PROSITE" id="PS51450">
    <property type="entry name" value="LRR"/>
    <property type="match status" value="1"/>
</dbReference>
<keyword evidence="3" id="KW-0732">Signal</keyword>
<dbReference type="AlphaFoldDB" id="A0A131Y8Q7"/>
<dbReference type="PANTHER" id="PTHR24366:SF96">
    <property type="entry name" value="LEUCINE RICH REPEAT CONTAINING 53"/>
    <property type="match status" value="1"/>
</dbReference>
<name>A0A131Y8Q7_IXORI</name>
<dbReference type="InterPro" id="IPR003591">
    <property type="entry name" value="Leu-rich_rpt_typical-subtyp"/>
</dbReference>
<dbReference type="PANTHER" id="PTHR24366">
    <property type="entry name" value="IG(IMMUNOGLOBULIN) AND LRR(LEUCINE RICH REPEAT) DOMAINS"/>
    <property type="match status" value="1"/>
</dbReference>
<proteinExistence type="evidence at transcript level"/>
<feature type="chain" id="PRO_5007284369" evidence="3">
    <location>
        <begin position="21"/>
        <end position="324"/>
    </location>
</feature>
<evidence type="ECO:0000256" key="2">
    <source>
        <dbReference type="ARBA" id="ARBA00022737"/>
    </source>
</evidence>
<dbReference type="SMART" id="SM00369">
    <property type="entry name" value="LRR_TYP"/>
    <property type="match status" value="3"/>
</dbReference>
<dbReference type="Gene3D" id="3.80.10.10">
    <property type="entry name" value="Ribonuclease Inhibitor"/>
    <property type="match status" value="2"/>
</dbReference>
<dbReference type="Pfam" id="PF13306">
    <property type="entry name" value="LRR_5"/>
    <property type="match status" value="1"/>
</dbReference>